<dbReference type="EMBL" id="AP019799">
    <property type="protein sequence ID" value="BBL90876.1"/>
    <property type="molecule type" value="Genomic_DNA"/>
</dbReference>
<name>A0A510IEM9_9VIBR</name>
<gene>
    <name evidence="1" type="ORF">VroAM7_35290</name>
</gene>
<organism evidence="1 2">
    <name type="scientific">Vibrio rotiferianus</name>
    <dbReference type="NCBI Taxonomy" id="190895"/>
    <lineage>
        <taxon>Bacteria</taxon>
        <taxon>Pseudomonadati</taxon>
        <taxon>Pseudomonadota</taxon>
        <taxon>Gammaproteobacteria</taxon>
        <taxon>Vibrionales</taxon>
        <taxon>Vibrionaceae</taxon>
        <taxon>Vibrio</taxon>
    </lineage>
</organism>
<proteinExistence type="predicted"/>
<dbReference type="AlphaFoldDB" id="A0A510IEM9"/>
<accession>A0A510IEM9</accession>
<evidence type="ECO:0000313" key="1">
    <source>
        <dbReference type="EMBL" id="BBL90876.1"/>
    </source>
</evidence>
<dbReference type="Proteomes" id="UP000315115">
    <property type="component" value="Chromosome 2"/>
</dbReference>
<reference evidence="2" key="1">
    <citation type="submission" date="2019-07" db="EMBL/GenBank/DDBJ databases">
        <title>Complete Genome Sequences of Vibrion rotiferianus strain AM7.</title>
        <authorList>
            <person name="Miyazaki K."/>
            <person name="Wiseschart A."/>
            <person name="Pootanakit K."/>
            <person name="Ishimori K."/>
            <person name="Kitahara K."/>
        </authorList>
    </citation>
    <scope>NUCLEOTIDE SEQUENCE [LARGE SCALE GENOMIC DNA]</scope>
    <source>
        <strain evidence="2">AM7</strain>
    </source>
</reference>
<sequence>MVVCVVMPNLNIVAFLLLEKRKTTDRDQLNLKIQISKSNKRESPRNRLLGADIKGNSDNCQYEVR</sequence>
<evidence type="ECO:0000313" key="2">
    <source>
        <dbReference type="Proteomes" id="UP000315115"/>
    </source>
</evidence>
<protein>
    <submittedName>
        <fullName evidence="1">Uncharacterized protein</fullName>
    </submittedName>
</protein>